<feature type="transmembrane region" description="Helical" evidence="2">
    <location>
        <begin position="401"/>
        <end position="423"/>
    </location>
</feature>
<feature type="transmembrane region" description="Helical" evidence="2">
    <location>
        <begin position="357"/>
        <end position="377"/>
    </location>
</feature>
<feature type="region of interest" description="Disordered" evidence="1">
    <location>
        <begin position="680"/>
        <end position="768"/>
    </location>
</feature>
<dbReference type="PANTHER" id="PTHR34391:SF2">
    <property type="entry name" value="TRP C-TERMINAL DOMAIN-CONTAINING PROTEIN"/>
    <property type="match status" value="1"/>
</dbReference>
<keyword evidence="4" id="KW-1185">Reference proteome</keyword>
<dbReference type="STRING" id="106004.A0A1Y2G1R9"/>
<feature type="compositionally biased region" description="Polar residues" evidence="1">
    <location>
        <begin position="680"/>
        <end position="705"/>
    </location>
</feature>
<feature type="region of interest" description="Disordered" evidence="1">
    <location>
        <begin position="60"/>
        <end position="85"/>
    </location>
</feature>
<feature type="transmembrane region" description="Helical" evidence="2">
    <location>
        <begin position="255"/>
        <end position="274"/>
    </location>
</feature>
<feature type="region of interest" description="Disordered" evidence="1">
    <location>
        <begin position="118"/>
        <end position="183"/>
    </location>
</feature>
<gene>
    <name evidence="3" type="ORF">BCR35DRAFT_349755</name>
</gene>
<comment type="caution">
    <text evidence="3">The sequence shown here is derived from an EMBL/GenBank/DDBJ whole genome shotgun (WGS) entry which is preliminary data.</text>
</comment>
<reference evidence="3 4" key="1">
    <citation type="submission" date="2016-07" db="EMBL/GenBank/DDBJ databases">
        <title>Pervasive Adenine N6-methylation of Active Genes in Fungi.</title>
        <authorList>
            <consortium name="DOE Joint Genome Institute"/>
            <person name="Mondo S.J."/>
            <person name="Dannebaum R.O."/>
            <person name="Kuo R.C."/>
            <person name="Labutti K."/>
            <person name="Haridas S."/>
            <person name="Kuo A."/>
            <person name="Salamov A."/>
            <person name="Ahrendt S.R."/>
            <person name="Lipzen A."/>
            <person name="Sullivan W."/>
            <person name="Andreopoulos W.B."/>
            <person name="Clum A."/>
            <person name="Lindquist E."/>
            <person name="Daum C."/>
            <person name="Ramamoorthy G.K."/>
            <person name="Gryganskyi A."/>
            <person name="Culley D."/>
            <person name="Magnuson J.K."/>
            <person name="James T.Y."/>
            <person name="O'Malley M.A."/>
            <person name="Stajich J.E."/>
            <person name="Spatafora J.W."/>
            <person name="Visel A."/>
            <person name="Grigoriev I.V."/>
        </authorList>
    </citation>
    <scope>NUCLEOTIDE SEQUENCE [LARGE SCALE GENOMIC DNA]</scope>
    <source>
        <strain evidence="3 4">62-1032</strain>
    </source>
</reference>
<dbReference type="AlphaFoldDB" id="A0A1Y2G1R9"/>
<evidence type="ECO:0000256" key="2">
    <source>
        <dbReference type="SAM" id="Phobius"/>
    </source>
</evidence>
<feature type="compositionally biased region" description="Low complexity" evidence="1">
    <location>
        <begin position="118"/>
        <end position="127"/>
    </location>
</feature>
<dbReference type="InParanoid" id="A0A1Y2G1R9"/>
<dbReference type="GO" id="GO:0005794">
    <property type="term" value="C:Golgi apparatus"/>
    <property type="evidence" value="ECO:0007669"/>
    <property type="project" value="TreeGrafter"/>
</dbReference>
<feature type="compositionally biased region" description="Low complexity" evidence="1">
    <location>
        <begin position="584"/>
        <end position="624"/>
    </location>
</feature>
<keyword evidence="2" id="KW-0812">Transmembrane</keyword>
<evidence type="ECO:0000313" key="3">
    <source>
        <dbReference type="EMBL" id="ORY90844.1"/>
    </source>
</evidence>
<feature type="transmembrane region" description="Helical" evidence="2">
    <location>
        <begin position="228"/>
        <end position="248"/>
    </location>
</feature>
<evidence type="ECO:0000256" key="1">
    <source>
        <dbReference type="SAM" id="MobiDB-lite"/>
    </source>
</evidence>
<keyword evidence="2" id="KW-0472">Membrane</keyword>
<proteinExistence type="predicted"/>
<feature type="compositionally biased region" description="Basic and acidic residues" evidence="1">
    <location>
        <begin position="742"/>
        <end position="752"/>
    </location>
</feature>
<dbReference type="InterPro" id="IPR040410">
    <property type="entry name" value="UPF0658_Golgi"/>
</dbReference>
<name>A0A1Y2G1R9_9BASI</name>
<organism evidence="3 4">
    <name type="scientific">Leucosporidium creatinivorum</name>
    <dbReference type="NCBI Taxonomy" id="106004"/>
    <lineage>
        <taxon>Eukaryota</taxon>
        <taxon>Fungi</taxon>
        <taxon>Dikarya</taxon>
        <taxon>Basidiomycota</taxon>
        <taxon>Pucciniomycotina</taxon>
        <taxon>Microbotryomycetes</taxon>
        <taxon>Leucosporidiales</taxon>
        <taxon>Leucosporidium</taxon>
    </lineage>
</organism>
<feature type="transmembrane region" description="Helical" evidence="2">
    <location>
        <begin position="307"/>
        <end position="329"/>
    </location>
</feature>
<feature type="compositionally biased region" description="Polar residues" evidence="1">
    <location>
        <begin position="721"/>
        <end position="739"/>
    </location>
</feature>
<evidence type="ECO:0000313" key="4">
    <source>
        <dbReference type="Proteomes" id="UP000193467"/>
    </source>
</evidence>
<feature type="transmembrane region" description="Helical" evidence="2">
    <location>
        <begin position="470"/>
        <end position="490"/>
    </location>
</feature>
<keyword evidence="2" id="KW-1133">Transmembrane helix</keyword>
<dbReference type="Proteomes" id="UP000193467">
    <property type="component" value="Unassembled WGS sequence"/>
</dbReference>
<dbReference type="OrthoDB" id="2448307at2759"/>
<dbReference type="EMBL" id="MCGR01000003">
    <property type="protein sequence ID" value="ORY90844.1"/>
    <property type="molecule type" value="Genomic_DNA"/>
</dbReference>
<feature type="transmembrane region" description="Helical" evidence="2">
    <location>
        <begin position="430"/>
        <end position="450"/>
    </location>
</feature>
<sequence length="768" mass="83102">MSSLAHRMKARLYDPPLARLFLVLTATIAVVICLLQGEALHTSREGVAVLQRIADAPKQTQAQVQQDQSASSISSLPRSSSDSSRSFAYTVYSPTTTASPANSPASAPIRWRTTVASSNSATSSVSARPAVQTEASNAGEDGGKDVNSDQQGESERRRRQLKRDDRQGGFEEGFSSLAADEGSPVVDGTTRFTVDGVRSSEGQQLVVTAACAKALRQSIIYIERMHTMAFTFIFFEAWTFALSVVGLFSESRPHLVAVLVAHALAGIYAVFQVTQTKHFHAVFHNDISEGACAGSTTFIPGFWRQALSFQLGVAIVQGLALPLVALVSYKLADRLKWTTFHNTSADRRAARVHTLRLIFEIALLLAAFFVIASQSIWLHELFSYPWSTTTRSSSPRLLGKVYRGFLIAFTVLLGPLIATGWLAVTKQKRWLLLVFLAGNLAFLAHALFLTTQRVYMMTSSAFRFLTFLRAVAVVFTSATLVIGIICLFHLDGRDEQQELTVDWMATAFPSELSLVDPRAQRDKLDLEKALDDAQDAASELSASLLPDPRRERETIFITLPKNTRRVASIVHVDDGGVLPTAVHTPTNSFSSPTHTPSSSLSRQPSTSTSSLGSDSFSSDSSSTRSRPKPLLRINTTFAAQANHKSLKGIIAINPDAVVLLEGGDLGAGFGAELEAFSFSDGASQQRGGEQSRWSQSTKAQSSVATRRSRNGGEKAPGASHWSISTKATTTEAHSPSVAGSSERGRKRERDLTSGRAVARKQGTFGAGR</sequence>
<protein>
    <submittedName>
        <fullName evidence="3">Uncharacterized protein</fullName>
    </submittedName>
</protein>
<dbReference type="PANTHER" id="PTHR34391">
    <property type="entry name" value="UPF0658 GOLGI APPARATUS MEMBRANE PROTEIN C1952.10C-RELATED"/>
    <property type="match status" value="1"/>
</dbReference>
<feature type="region of interest" description="Disordered" evidence="1">
    <location>
        <begin position="583"/>
        <end position="629"/>
    </location>
</feature>
<accession>A0A1Y2G1R9</accession>